<dbReference type="EMBL" id="CM042887">
    <property type="protein sequence ID" value="KAI4331272.1"/>
    <property type="molecule type" value="Genomic_DNA"/>
</dbReference>
<name>A0ACB9N3V1_9MYRT</name>
<evidence type="ECO:0000313" key="2">
    <source>
        <dbReference type="Proteomes" id="UP001057402"/>
    </source>
</evidence>
<sequence>MRKRIPSINLSSRTPAGHHRSYPVPPPPPPELVVPAPKCDLYASFFCSLVHVYLNADRFASAIESLRAMLSLDLLPGLRSCNSLLHRLNTRGLVSQVRLLYSRMADSGLVRPTYSNNVLLHNLCKTGDVGLAVDLVRHGLVMYGFAIVADWMKHYAFEGNRDMGIEPNKFVYSTLVHFSLKSGRYLEALTLMSQIVGRVKLGKYEADSLFSKMRELGLAPDYLIAALSEAGQIEKAMSVFDSIPSLRLCPSLLIYKAVLQSVAKYRREKLIFHVHDKCIAMGLELNKVYDYQINTFCGSG</sequence>
<accession>A0ACB9N3V1</accession>
<keyword evidence="2" id="KW-1185">Reference proteome</keyword>
<gene>
    <name evidence="1" type="ORF">MLD38_029473</name>
</gene>
<comment type="caution">
    <text evidence="1">The sequence shown here is derived from an EMBL/GenBank/DDBJ whole genome shotgun (WGS) entry which is preliminary data.</text>
</comment>
<protein>
    <submittedName>
        <fullName evidence="1">Uncharacterized protein</fullName>
    </submittedName>
</protein>
<organism evidence="1 2">
    <name type="scientific">Melastoma candidum</name>
    <dbReference type="NCBI Taxonomy" id="119954"/>
    <lineage>
        <taxon>Eukaryota</taxon>
        <taxon>Viridiplantae</taxon>
        <taxon>Streptophyta</taxon>
        <taxon>Embryophyta</taxon>
        <taxon>Tracheophyta</taxon>
        <taxon>Spermatophyta</taxon>
        <taxon>Magnoliopsida</taxon>
        <taxon>eudicotyledons</taxon>
        <taxon>Gunneridae</taxon>
        <taxon>Pentapetalae</taxon>
        <taxon>rosids</taxon>
        <taxon>malvids</taxon>
        <taxon>Myrtales</taxon>
        <taxon>Melastomataceae</taxon>
        <taxon>Melastomatoideae</taxon>
        <taxon>Melastomateae</taxon>
        <taxon>Melastoma</taxon>
    </lineage>
</organism>
<dbReference type="Proteomes" id="UP001057402">
    <property type="component" value="Chromosome 8"/>
</dbReference>
<proteinExistence type="predicted"/>
<reference evidence="2" key="1">
    <citation type="journal article" date="2023" name="Front. Plant Sci.">
        <title>Chromosomal-level genome assembly of Melastoma candidum provides insights into trichome evolution.</title>
        <authorList>
            <person name="Zhong Y."/>
            <person name="Wu W."/>
            <person name="Sun C."/>
            <person name="Zou P."/>
            <person name="Liu Y."/>
            <person name="Dai S."/>
            <person name="Zhou R."/>
        </authorList>
    </citation>
    <scope>NUCLEOTIDE SEQUENCE [LARGE SCALE GENOMIC DNA]</scope>
</reference>
<evidence type="ECO:0000313" key="1">
    <source>
        <dbReference type="EMBL" id="KAI4331272.1"/>
    </source>
</evidence>